<dbReference type="Pfam" id="PF02397">
    <property type="entry name" value="Bac_transf"/>
    <property type="match status" value="1"/>
</dbReference>
<feature type="domain" description="Bacterial sugar transferase" evidence="5">
    <location>
        <begin position="25"/>
        <end position="227"/>
    </location>
</feature>
<dbReference type="PANTHER" id="PTHR30576:SF21">
    <property type="entry name" value="UDP-GLUCOSE:UNDECAPRENYL-PHOSPHATE GLUCOSE-1-PHOSPHATE TRANSFERASE"/>
    <property type="match status" value="1"/>
</dbReference>
<evidence type="ECO:0000256" key="4">
    <source>
        <dbReference type="SAM" id="Phobius"/>
    </source>
</evidence>
<dbReference type="OrthoDB" id="9808602at2"/>
<evidence type="ECO:0000256" key="1">
    <source>
        <dbReference type="ARBA" id="ARBA00006464"/>
    </source>
</evidence>
<sequence length="233" mass="25914">MTDQQKIISDVLFEDISILPRQGAKRLFDATLAAFAALILLPLFLLIAVAIFIEDGGQILFLQERTGLGGRKFRLYKFRSMRAAAPQPIAPRPAAGEPEGPTLAEPELRQATRGDARVTRVGAVLRRLSWDELPQLLNILKGDMSLVGPRPHAVSHDRIWAAEVPNYGARFRVRPGLTGYAQVNGFRGELRDADSLVGRVQADNFYIDNWSLLLDMKIIIMTVPALFHDPNAY</sequence>
<dbReference type="Proteomes" id="UP000249842">
    <property type="component" value="Unassembled WGS sequence"/>
</dbReference>
<accession>A0A328B9X3</accession>
<comment type="similarity">
    <text evidence="1">Belongs to the bacterial sugar transferase family.</text>
</comment>
<evidence type="ECO:0000313" key="7">
    <source>
        <dbReference type="Proteomes" id="UP000249842"/>
    </source>
</evidence>
<feature type="region of interest" description="Disordered" evidence="3">
    <location>
        <begin position="87"/>
        <end position="110"/>
    </location>
</feature>
<feature type="compositionally biased region" description="Low complexity" evidence="3">
    <location>
        <begin position="87"/>
        <end position="101"/>
    </location>
</feature>
<dbReference type="GO" id="GO:0009242">
    <property type="term" value="P:colanic acid biosynthetic process"/>
    <property type="evidence" value="ECO:0007669"/>
    <property type="project" value="TreeGrafter"/>
</dbReference>
<dbReference type="AlphaFoldDB" id="A0A328B9X3"/>
<name>A0A328B9X3_9CAUL</name>
<comment type="caution">
    <text evidence="6">The sequence shown here is derived from an EMBL/GenBank/DDBJ whole genome shotgun (WGS) entry which is preliminary data.</text>
</comment>
<dbReference type="GO" id="GO:0089702">
    <property type="term" value="F:undecaprenyl-phosphate glucose phosphotransferase activity"/>
    <property type="evidence" value="ECO:0007669"/>
    <property type="project" value="TreeGrafter"/>
</dbReference>
<keyword evidence="2" id="KW-0270">Exopolysaccharide synthesis</keyword>
<reference evidence="7" key="1">
    <citation type="submission" date="2018-05" db="EMBL/GenBank/DDBJ databases">
        <authorList>
            <person name="Li X."/>
        </authorList>
    </citation>
    <scope>NUCLEOTIDE SEQUENCE [LARGE SCALE GENOMIC DNA]</scope>
    <source>
        <strain evidence="7">HKS-05</strain>
    </source>
</reference>
<dbReference type="GO" id="GO:0000271">
    <property type="term" value="P:polysaccharide biosynthetic process"/>
    <property type="evidence" value="ECO:0007669"/>
    <property type="project" value="UniProtKB-KW"/>
</dbReference>
<keyword evidence="4" id="KW-1133">Transmembrane helix</keyword>
<proteinExistence type="inferred from homology"/>
<keyword evidence="4" id="KW-0472">Membrane</keyword>
<gene>
    <name evidence="6" type="ORF">DJ021_13440</name>
</gene>
<evidence type="ECO:0000313" key="6">
    <source>
        <dbReference type="EMBL" id="RAK61818.1"/>
    </source>
</evidence>
<dbReference type="RefSeq" id="WP_111459104.1">
    <property type="nucleotide sequence ID" value="NZ_QFYP01000001.1"/>
</dbReference>
<feature type="transmembrane region" description="Helical" evidence="4">
    <location>
        <begin position="27"/>
        <end position="53"/>
    </location>
</feature>
<dbReference type="PANTHER" id="PTHR30576">
    <property type="entry name" value="COLANIC BIOSYNTHESIS UDP-GLUCOSE LIPID CARRIER TRANSFERASE"/>
    <property type="match status" value="1"/>
</dbReference>
<dbReference type="EMBL" id="QFYP01000001">
    <property type="protein sequence ID" value="RAK61818.1"/>
    <property type="molecule type" value="Genomic_DNA"/>
</dbReference>
<evidence type="ECO:0000259" key="5">
    <source>
        <dbReference type="Pfam" id="PF02397"/>
    </source>
</evidence>
<organism evidence="6 7">
    <name type="scientific">Phenylobacterium hankyongense</name>
    <dbReference type="NCBI Taxonomy" id="1813876"/>
    <lineage>
        <taxon>Bacteria</taxon>
        <taxon>Pseudomonadati</taxon>
        <taxon>Pseudomonadota</taxon>
        <taxon>Alphaproteobacteria</taxon>
        <taxon>Caulobacterales</taxon>
        <taxon>Caulobacteraceae</taxon>
        <taxon>Phenylobacterium</taxon>
    </lineage>
</organism>
<keyword evidence="7" id="KW-1185">Reference proteome</keyword>
<dbReference type="InterPro" id="IPR003362">
    <property type="entry name" value="Bact_transf"/>
</dbReference>
<keyword evidence="4" id="KW-0812">Transmembrane</keyword>
<evidence type="ECO:0000256" key="3">
    <source>
        <dbReference type="SAM" id="MobiDB-lite"/>
    </source>
</evidence>
<protein>
    <submittedName>
        <fullName evidence="6">Exopolysaccharide biosynthesis protein</fullName>
    </submittedName>
</protein>
<evidence type="ECO:0000256" key="2">
    <source>
        <dbReference type="ARBA" id="ARBA00023169"/>
    </source>
</evidence>